<evidence type="ECO:0000256" key="1">
    <source>
        <dbReference type="ARBA" id="ARBA00022478"/>
    </source>
</evidence>
<dbReference type="InterPro" id="IPR050254">
    <property type="entry name" value="RNA_pol_beta''_euk"/>
</dbReference>
<dbReference type="EMBL" id="JABEZV010000002">
    <property type="protein sequence ID" value="MBA0706438.1"/>
    <property type="molecule type" value="Genomic_DNA"/>
</dbReference>
<keyword evidence="4" id="KW-0804">Transcription</keyword>
<evidence type="ECO:0000256" key="4">
    <source>
        <dbReference type="ARBA" id="ARBA00023163"/>
    </source>
</evidence>
<gene>
    <name evidence="5" type="ORF">Golax_018547</name>
</gene>
<evidence type="ECO:0000313" key="6">
    <source>
        <dbReference type="Proteomes" id="UP000593574"/>
    </source>
</evidence>
<keyword evidence="3" id="KW-0548">Nucleotidyltransferase</keyword>
<dbReference type="GO" id="GO:0000428">
    <property type="term" value="C:DNA-directed RNA polymerase complex"/>
    <property type="evidence" value="ECO:0007669"/>
    <property type="project" value="UniProtKB-KW"/>
</dbReference>
<keyword evidence="1" id="KW-0240">DNA-directed RNA polymerase</keyword>
<dbReference type="GO" id="GO:0016779">
    <property type="term" value="F:nucleotidyltransferase activity"/>
    <property type="evidence" value="ECO:0007669"/>
    <property type="project" value="UniProtKB-KW"/>
</dbReference>
<accession>A0A7J8Z3P3</accession>
<dbReference type="PANTHER" id="PTHR34995:SF1">
    <property type="entry name" value="DNA-DIRECTED RNA POLYMERASE SUBUNIT BETA"/>
    <property type="match status" value="1"/>
</dbReference>
<keyword evidence="2" id="KW-0808">Transferase</keyword>
<evidence type="ECO:0000256" key="2">
    <source>
        <dbReference type="ARBA" id="ARBA00022679"/>
    </source>
</evidence>
<proteinExistence type="predicted"/>
<sequence length="58" mass="6901">MSNVFLPGELIGLLRVERMRRALEEAICFRAILLGIREHLWSLKVLYLKQVFKKLLEF</sequence>
<keyword evidence="6" id="KW-1185">Reference proteome</keyword>
<name>A0A7J8Z3P3_9ROSI</name>
<dbReference type="PANTHER" id="PTHR34995">
    <property type="entry name" value="DNA-DIRECTED RNA POLYMERASE SUBUNIT BETA"/>
    <property type="match status" value="1"/>
</dbReference>
<comment type="caution">
    <text evidence="5">The sequence shown here is derived from an EMBL/GenBank/DDBJ whole genome shotgun (WGS) entry which is preliminary data.</text>
</comment>
<protein>
    <submittedName>
        <fullName evidence="5">Uncharacterized protein</fullName>
    </submittedName>
</protein>
<evidence type="ECO:0000256" key="3">
    <source>
        <dbReference type="ARBA" id="ARBA00022695"/>
    </source>
</evidence>
<reference evidence="5 6" key="1">
    <citation type="journal article" date="2019" name="Genome Biol. Evol.">
        <title>Insights into the evolution of the New World diploid cottons (Gossypium, subgenus Houzingenia) based on genome sequencing.</title>
        <authorList>
            <person name="Grover C.E."/>
            <person name="Arick M.A. 2nd"/>
            <person name="Thrash A."/>
            <person name="Conover J.L."/>
            <person name="Sanders W.S."/>
            <person name="Peterson D.G."/>
            <person name="Frelichowski J.E."/>
            <person name="Scheffler J.A."/>
            <person name="Scheffler B.E."/>
            <person name="Wendel J.F."/>
        </authorList>
    </citation>
    <scope>NUCLEOTIDE SEQUENCE [LARGE SCALE GENOMIC DNA]</scope>
    <source>
        <strain evidence="5">4</strain>
        <tissue evidence="5">Leaf</tissue>
    </source>
</reference>
<dbReference type="AlphaFoldDB" id="A0A7J8Z3P3"/>
<organism evidence="5 6">
    <name type="scientific">Gossypium laxum</name>
    <dbReference type="NCBI Taxonomy" id="34288"/>
    <lineage>
        <taxon>Eukaryota</taxon>
        <taxon>Viridiplantae</taxon>
        <taxon>Streptophyta</taxon>
        <taxon>Embryophyta</taxon>
        <taxon>Tracheophyta</taxon>
        <taxon>Spermatophyta</taxon>
        <taxon>Magnoliopsida</taxon>
        <taxon>eudicotyledons</taxon>
        <taxon>Gunneridae</taxon>
        <taxon>Pentapetalae</taxon>
        <taxon>rosids</taxon>
        <taxon>malvids</taxon>
        <taxon>Malvales</taxon>
        <taxon>Malvaceae</taxon>
        <taxon>Malvoideae</taxon>
        <taxon>Gossypium</taxon>
    </lineage>
</organism>
<dbReference type="Proteomes" id="UP000593574">
    <property type="component" value="Unassembled WGS sequence"/>
</dbReference>
<evidence type="ECO:0000313" key="5">
    <source>
        <dbReference type="EMBL" id="MBA0706438.1"/>
    </source>
</evidence>